<dbReference type="PANTHER" id="PTHR43232">
    <property type="entry name" value="MOLYBDENUM COFACTOR BIOSYNTHESIS PROTEIN B"/>
    <property type="match status" value="1"/>
</dbReference>
<evidence type="ECO:0000256" key="3">
    <source>
        <dbReference type="SAM" id="MobiDB-lite"/>
    </source>
</evidence>
<organism evidence="5">
    <name type="scientific">Candidatus Methanogaster sp. ANME-2c ERB4</name>
    <dbReference type="NCBI Taxonomy" id="2759911"/>
    <lineage>
        <taxon>Archaea</taxon>
        <taxon>Methanobacteriati</taxon>
        <taxon>Methanobacteriota</taxon>
        <taxon>Stenosarchaea group</taxon>
        <taxon>Methanomicrobia</taxon>
        <taxon>Methanosarcinales</taxon>
        <taxon>ANME-2 cluster</taxon>
        <taxon>Candidatus Methanogasteraceae</taxon>
        <taxon>Candidatus Methanogaster</taxon>
    </lineage>
</organism>
<evidence type="ECO:0000313" key="6">
    <source>
        <dbReference type="EMBL" id="QNO50209.1"/>
    </source>
</evidence>
<keyword evidence="5" id="KW-0808">Transferase</keyword>
<dbReference type="SMART" id="SM00852">
    <property type="entry name" value="MoCF_biosynth"/>
    <property type="match status" value="1"/>
</dbReference>
<evidence type="ECO:0000313" key="5">
    <source>
        <dbReference type="EMBL" id="QNO50165.1"/>
    </source>
</evidence>
<dbReference type="InterPro" id="IPR012245">
    <property type="entry name" value="MoaB"/>
</dbReference>
<sequence length="191" mass="20495">MCDIMSDATSNTQTNAPTPTDSHRRHAQQGYTIEVATISTSRYQEHGSVQAPEDADDVSGAIIVDALRESGHTIRYTLLPDDLDMIQHWFAKAMDGDAIVTTGGTGLSPGDITIEAIRPLLGKEMPGFGEIFRLKSIDEIGYAAMLTRAIAGVARGRAVFCMPGSPNAVRLGIKIIAPEIGHVIEHARGRV</sequence>
<dbReference type="SUPFAM" id="SSF53218">
    <property type="entry name" value="Molybdenum cofactor biosynthesis proteins"/>
    <property type="match status" value="1"/>
</dbReference>
<dbReference type="NCBIfam" id="TIGR00177">
    <property type="entry name" value="molyb_syn"/>
    <property type="match status" value="1"/>
</dbReference>
<comment type="similarity">
    <text evidence="1">Belongs to the MoaB/Mog family.</text>
</comment>
<dbReference type="EMBL" id="MT631406">
    <property type="protein sequence ID" value="QNO50165.1"/>
    <property type="molecule type" value="Genomic_DNA"/>
</dbReference>
<feature type="region of interest" description="Disordered" evidence="3">
    <location>
        <begin position="1"/>
        <end position="27"/>
    </location>
</feature>
<dbReference type="Gene3D" id="3.40.980.10">
    <property type="entry name" value="MoaB/Mog-like domain"/>
    <property type="match status" value="1"/>
</dbReference>
<dbReference type="GO" id="GO:0005829">
    <property type="term" value="C:cytosol"/>
    <property type="evidence" value="ECO:0007669"/>
    <property type="project" value="TreeGrafter"/>
</dbReference>
<dbReference type="EMBL" id="MT631409">
    <property type="protein sequence ID" value="QNO50209.1"/>
    <property type="molecule type" value="Genomic_DNA"/>
</dbReference>
<dbReference type="AlphaFoldDB" id="A0A7G9YQ81"/>
<evidence type="ECO:0000256" key="1">
    <source>
        <dbReference type="ARBA" id="ARBA00006112"/>
    </source>
</evidence>
<dbReference type="GO" id="GO:0061598">
    <property type="term" value="F:molybdopterin adenylyltransferase activity"/>
    <property type="evidence" value="ECO:0007669"/>
    <property type="project" value="UniProtKB-EC"/>
</dbReference>
<dbReference type="InterPro" id="IPR008284">
    <property type="entry name" value="MoCF_biosynth_CS"/>
</dbReference>
<name>A0A7G9YQ81_9EURY</name>
<protein>
    <submittedName>
        <fullName evidence="5">Molybdopterin adenylyltransferase</fullName>
        <ecNumber evidence="5">2.7.7.75</ecNumber>
    </submittedName>
</protein>
<dbReference type="PIRSF" id="PIRSF006443">
    <property type="entry name" value="MoaB"/>
    <property type="match status" value="1"/>
</dbReference>
<feature type="domain" description="MoaB/Mog" evidence="4">
    <location>
        <begin position="34"/>
        <end position="183"/>
    </location>
</feature>
<accession>A0A7G9YQ81</accession>
<dbReference type="GO" id="GO:0006777">
    <property type="term" value="P:Mo-molybdopterin cofactor biosynthetic process"/>
    <property type="evidence" value="ECO:0007669"/>
    <property type="project" value="UniProtKB-KW"/>
</dbReference>
<dbReference type="PROSITE" id="PS01078">
    <property type="entry name" value="MOCF_BIOSYNTHESIS_1"/>
    <property type="match status" value="1"/>
</dbReference>
<evidence type="ECO:0000256" key="2">
    <source>
        <dbReference type="ARBA" id="ARBA00023150"/>
    </source>
</evidence>
<dbReference type="InterPro" id="IPR036425">
    <property type="entry name" value="MoaB/Mog-like_dom_sf"/>
</dbReference>
<dbReference type="InterPro" id="IPR001453">
    <property type="entry name" value="MoaB/Mog_dom"/>
</dbReference>
<feature type="compositionally biased region" description="Polar residues" evidence="3">
    <location>
        <begin position="7"/>
        <end position="20"/>
    </location>
</feature>
<dbReference type="CDD" id="cd00886">
    <property type="entry name" value="MogA_MoaB"/>
    <property type="match status" value="1"/>
</dbReference>
<proteinExistence type="inferred from homology"/>
<evidence type="ECO:0000259" key="4">
    <source>
        <dbReference type="SMART" id="SM00852"/>
    </source>
</evidence>
<keyword evidence="5" id="KW-0548">Nucleotidyltransferase</keyword>
<keyword evidence="2" id="KW-0501">Molybdenum cofactor biosynthesis</keyword>
<dbReference type="EC" id="2.7.7.75" evidence="5"/>
<dbReference type="PANTHER" id="PTHR43232:SF2">
    <property type="entry name" value="MOLYBDENUM COFACTOR BIOSYNTHESIS PROTEIN B"/>
    <property type="match status" value="1"/>
</dbReference>
<dbReference type="Pfam" id="PF00994">
    <property type="entry name" value="MoCF_biosynth"/>
    <property type="match status" value="1"/>
</dbReference>
<gene>
    <name evidence="5" type="primary">moaB</name>
    <name evidence="6" type="ORF">LIFGHNMI_00006</name>
    <name evidence="5" type="ORF">MOOMDFED_00034</name>
</gene>
<reference evidence="5" key="1">
    <citation type="submission" date="2020-06" db="EMBL/GenBank/DDBJ databases">
        <title>Unique genomic features of the anaerobic methanotrophic archaea.</title>
        <authorList>
            <person name="Chadwick G.L."/>
            <person name="Skennerton C.T."/>
            <person name="Laso-Perez R."/>
            <person name="Leu A.O."/>
            <person name="Speth D.R."/>
            <person name="Yu H."/>
            <person name="Morgan-Lang C."/>
            <person name="Hatzenpichler R."/>
            <person name="Goudeau D."/>
            <person name="Malmstrom R."/>
            <person name="Brazelton W.J."/>
            <person name="Woyke T."/>
            <person name="Hallam S.J."/>
            <person name="Tyson G.W."/>
            <person name="Wegener G."/>
            <person name="Boetius A."/>
            <person name="Orphan V."/>
        </authorList>
    </citation>
    <scope>NUCLEOTIDE SEQUENCE</scope>
</reference>